<organism evidence="2 3">
    <name type="scientific">Candidatus Methanobinarius endosymbioticus</name>
    <dbReference type="NCBI Taxonomy" id="2006182"/>
    <lineage>
        <taxon>Archaea</taxon>
        <taxon>Methanobacteriati</taxon>
        <taxon>Methanobacteriota</taxon>
        <taxon>Methanomada group</taxon>
        <taxon>Methanobacteria</taxon>
        <taxon>Methanobacteriales</taxon>
        <taxon>Methanobacteriaceae</taxon>
        <taxon>Candidatus Methanobinarius</taxon>
    </lineage>
</organism>
<keyword evidence="1" id="KW-1133">Transmembrane helix</keyword>
<evidence type="ECO:0000313" key="2">
    <source>
        <dbReference type="EMBL" id="RBQ23800.1"/>
    </source>
</evidence>
<keyword evidence="1" id="KW-0472">Membrane</keyword>
<evidence type="ECO:0000256" key="1">
    <source>
        <dbReference type="SAM" id="Phobius"/>
    </source>
</evidence>
<comment type="caution">
    <text evidence="2">The sequence shown here is derived from an EMBL/GenBank/DDBJ whole genome shotgun (WGS) entry which is preliminary data.</text>
</comment>
<sequence>MNDLSYLIYILVVIIGSIVGLLISYKKHGEPFIFNDMDSISVIIAIIGWILLFNYGLFVSIIGFISAMIIISIALFLVTLVIGMRPGYGRKETLIGIVISAMLWFISYMLV</sequence>
<feature type="transmembrane region" description="Helical" evidence="1">
    <location>
        <begin position="6"/>
        <end position="25"/>
    </location>
</feature>
<feature type="transmembrane region" description="Helical" evidence="1">
    <location>
        <begin position="32"/>
        <end position="52"/>
    </location>
</feature>
<dbReference type="EMBL" id="NIZT01000019">
    <property type="protein sequence ID" value="RBQ23800.1"/>
    <property type="molecule type" value="Genomic_DNA"/>
</dbReference>
<proteinExistence type="predicted"/>
<dbReference type="InterPro" id="IPR019211">
    <property type="entry name" value="EhaL"/>
</dbReference>
<dbReference type="Pfam" id="PF09877">
    <property type="entry name" value="EhaL"/>
    <property type="match status" value="1"/>
</dbReference>
<feature type="transmembrane region" description="Helical" evidence="1">
    <location>
        <begin position="94"/>
        <end position="110"/>
    </location>
</feature>
<dbReference type="Proteomes" id="UP000253099">
    <property type="component" value="Unassembled WGS sequence"/>
</dbReference>
<evidence type="ECO:0000313" key="3">
    <source>
        <dbReference type="Proteomes" id="UP000253099"/>
    </source>
</evidence>
<keyword evidence="3" id="KW-1185">Reference proteome</keyword>
<reference evidence="2 3" key="1">
    <citation type="submission" date="2018-06" db="EMBL/GenBank/DDBJ databases">
        <title>Genomic insight into two independent archaeal endosymbiosis events.</title>
        <authorList>
            <person name="Lind A.E."/>
            <person name="Lewis W.H."/>
            <person name="Spang A."/>
            <person name="Guy L."/>
            <person name="Embley M.T."/>
            <person name="Ettema T.J.G."/>
        </authorList>
    </citation>
    <scope>NUCLEOTIDE SEQUENCE [LARGE SCALE GENOMIC DNA]</scope>
    <source>
        <strain evidence="2">NOE</strain>
    </source>
</reference>
<feature type="transmembrane region" description="Helical" evidence="1">
    <location>
        <begin position="58"/>
        <end position="82"/>
    </location>
</feature>
<name>A0A366MDM7_9EURY</name>
<protein>
    <submittedName>
        <fullName evidence="2">Uncharacterized protein</fullName>
    </submittedName>
</protein>
<dbReference type="AlphaFoldDB" id="A0A366MDM7"/>
<gene>
    <name evidence="2" type="ORF">ALNOE001_06890</name>
</gene>
<accession>A0A366MDM7</accession>
<keyword evidence="1" id="KW-0812">Transmembrane</keyword>